<protein>
    <submittedName>
        <fullName evidence="1">Uncharacterized protein</fullName>
    </submittedName>
</protein>
<dbReference type="RefSeq" id="WP_111632056.1">
    <property type="nucleotide sequence ID" value="NZ_QLLR01000001.1"/>
</dbReference>
<dbReference type="OrthoDB" id="255953at2"/>
<proteinExistence type="predicted"/>
<evidence type="ECO:0000313" key="2">
    <source>
        <dbReference type="Proteomes" id="UP000249754"/>
    </source>
</evidence>
<reference evidence="1 2" key="1">
    <citation type="submission" date="2018-06" db="EMBL/GenBank/DDBJ databases">
        <title>Genomic Encyclopedia of Archaeal and Bacterial Type Strains, Phase II (KMG-II): from individual species to whole genera.</title>
        <authorList>
            <person name="Goeker M."/>
        </authorList>
    </citation>
    <scope>NUCLEOTIDE SEQUENCE [LARGE SCALE GENOMIC DNA]</scope>
    <source>
        <strain evidence="1 2">DSM 14825</strain>
    </source>
</reference>
<sequence>MVQVKGKKKIPAFSPRTENNDELTRTIVQSVDGELKIKLGNIDDLVYGHENTKLSVRFRIPSFKPLHVYKALVKIGLSILPVDRLEKYRALFDWLLGKTSASAYIPIVYITKVVNRKFADPFAELYEANWIFKDGGFHLN</sequence>
<dbReference type="AlphaFoldDB" id="A0A327TCH2"/>
<gene>
    <name evidence="1" type="ORF">LY11_00419</name>
</gene>
<evidence type="ECO:0000313" key="1">
    <source>
        <dbReference type="EMBL" id="RAJ37343.1"/>
    </source>
</evidence>
<accession>A0A327TCH2</accession>
<dbReference type="EMBL" id="QLLR01000001">
    <property type="protein sequence ID" value="RAJ37343.1"/>
    <property type="molecule type" value="Genomic_DNA"/>
</dbReference>
<name>A0A327TCH2_9SPHI</name>
<organism evidence="1 2">
    <name type="scientific">Pedobacter cryoconitis</name>
    <dbReference type="NCBI Taxonomy" id="188932"/>
    <lineage>
        <taxon>Bacteria</taxon>
        <taxon>Pseudomonadati</taxon>
        <taxon>Bacteroidota</taxon>
        <taxon>Sphingobacteriia</taxon>
        <taxon>Sphingobacteriales</taxon>
        <taxon>Sphingobacteriaceae</taxon>
        <taxon>Pedobacter</taxon>
    </lineage>
</organism>
<comment type="caution">
    <text evidence="1">The sequence shown here is derived from an EMBL/GenBank/DDBJ whole genome shotgun (WGS) entry which is preliminary data.</text>
</comment>
<dbReference type="Proteomes" id="UP000249754">
    <property type="component" value="Unassembled WGS sequence"/>
</dbReference>